<dbReference type="PROSITE" id="PS50112">
    <property type="entry name" value="PAS"/>
    <property type="match status" value="2"/>
</dbReference>
<dbReference type="RefSeq" id="WP_019943606.1">
    <property type="nucleotide sequence ID" value="NZ_BMLI01000001.1"/>
</dbReference>
<dbReference type="SMART" id="SM00091">
    <property type="entry name" value="PAS"/>
    <property type="match status" value="3"/>
</dbReference>
<dbReference type="InterPro" id="IPR004358">
    <property type="entry name" value="Sig_transdc_His_kin-like_C"/>
</dbReference>
<keyword evidence="5" id="KW-0418">Kinase</keyword>
<evidence type="ECO:0000256" key="4">
    <source>
        <dbReference type="ARBA" id="ARBA00022679"/>
    </source>
</evidence>
<dbReference type="InterPro" id="IPR003661">
    <property type="entry name" value="HisK_dim/P_dom"/>
</dbReference>
<dbReference type="EMBL" id="BMLI01000001">
    <property type="protein sequence ID" value="GGM90510.1"/>
    <property type="molecule type" value="Genomic_DNA"/>
</dbReference>
<sequence length="861" mass="96133">MPVNPQTASNEQERINRLLQYNILDSMPERAYDDITKLATFICDTPIALISLVDKDRQWFKSRQGLGVSQTPRQASFCAHNLDGATDLLVIEDARMDDRFAQNPLVNGEPNIVFYAGAPLVTADGFVLGSLCVIDKKPRQLSGDQQHALLALGRQVMNLIELHQANQQLAESNKKRLEEAEQERRGRIDFSQSEATLLSFFEQSPIGIALLDDQELSFRMANPFYGSLVGRTPEQLVGLPLLEALPELKGQGFDELLKEVLRTGIPYVAREVACNLIKDGNLETIYVDLAYQPRQNSSTGLVSGILVVATDVTLQVLSQRKLQSDQKRLETILREVPVGILIADAKGQLIYGNPPVEQIFRHPFRESKDMDAYERWQLFDPETNEPFPLESMPMVRTLLKGETVVGAEMKLLRGDGTWGYATVNSVPVFDASGNVEIGVAAFIDITNHKLAEEQLRKNEELLRTMIESISDGIYVGGLEGITLANQAALDQLGFSTREELNRNIAILADEIQTRNWKTGELIPVERQAFARALGGEHVTEDVLVRHRLTGQQHVVRCAASPVVIEGNTIAAIAINTDVTVQRNAEEALRQSHQQYQQLSMHLEKMVDERTHELTIANQDLVRSNENLQQFAYVASHDLQEPLRKIQAFSSMLTRDLQDQLTDRSRDYIRRINNAGARMSELINDLLAFSRVSTRQQHHGLVSLDAVIADILVNFDLLIEQRGVQILINELPVVQGDQMQLSQLFENLLSNAIKFTPPDRVPKISISSEVISSGQLPALIPGHAAVKAYHQISVTDEGIGFDTKYLDRIFQVFQRLHGKGEYPGTGVGLAICKRVVENHRGELYASSTLGKGATFFVYLPIE</sequence>
<evidence type="ECO:0000256" key="3">
    <source>
        <dbReference type="ARBA" id="ARBA00022553"/>
    </source>
</evidence>
<feature type="domain" description="PAS" evidence="7">
    <location>
        <begin position="193"/>
        <end position="264"/>
    </location>
</feature>
<dbReference type="SMART" id="SM00388">
    <property type="entry name" value="HisKA"/>
    <property type="match status" value="1"/>
</dbReference>
<dbReference type="Gene3D" id="1.10.287.130">
    <property type="match status" value="1"/>
</dbReference>
<name>A0ABQ2HTQ8_9BACT</name>
<evidence type="ECO:0000313" key="10">
    <source>
        <dbReference type="Proteomes" id="UP000632339"/>
    </source>
</evidence>
<dbReference type="Pfam" id="PF01590">
    <property type="entry name" value="GAF"/>
    <property type="match status" value="1"/>
</dbReference>
<evidence type="ECO:0000259" key="7">
    <source>
        <dbReference type="PROSITE" id="PS50112"/>
    </source>
</evidence>
<dbReference type="InterPro" id="IPR035965">
    <property type="entry name" value="PAS-like_dom_sf"/>
</dbReference>
<dbReference type="PRINTS" id="PR00344">
    <property type="entry name" value="BCTRLSENSOR"/>
</dbReference>
<dbReference type="InterPro" id="IPR000700">
    <property type="entry name" value="PAS-assoc_C"/>
</dbReference>
<dbReference type="PANTHER" id="PTHR43304">
    <property type="entry name" value="PHYTOCHROME-LIKE PROTEIN CPH1"/>
    <property type="match status" value="1"/>
</dbReference>
<dbReference type="SMART" id="SM00065">
    <property type="entry name" value="GAF"/>
    <property type="match status" value="1"/>
</dbReference>
<evidence type="ECO:0000313" key="9">
    <source>
        <dbReference type="EMBL" id="GGM90510.1"/>
    </source>
</evidence>
<dbReference type="InterPro" id="IPR036890">
    <property type="entry name" value="HATPase_C_sf"/>
</dbReference>
<dbReference type="PROSITE" id="PS50113">
    <property type="entry name" value="PAC"/>
    <property type="match status" value="1"/>
</dbReference>
<organism evidence="9 10">
    <name type="scientific">Dyadobacter beijingensis</name>
    <dbReference type="NCBI Taxonomy" id="365489"/>
    <lineage>
        <taxon>Bacteria</taxon>
        <taxon>Pseudomonadati</taxon>
        <taxon>Bacteroidota</taxon>
        <taxon>Cytophagia</taxon>
        <taxon>Cytophagales</taxon>
        <taxon>Spirosomataceae</taxon>
        <taxon>Dyadobacter</taxon>
    </lineage>
</organism>
<reference evidence="10" key="1">
    <citation type="journal article" date="2019" name="Int. J. Syst. Evol. Microbiol.">
        <title>The Global Catalogue of Microorganisms (GCM) 10K type strain sequencing project: providing services to taxonomists for standard genome sequencing and annotation.</title>
        <authorList>
            <consortium name="The Broad Institute Genomics Platform"/>
            <consortium name="The Broad Institute Genome Sequencing Center for Infectious Disease"/>
            <person name="Wu L."/>
            <person name="Ma J."/>
        </authorList>
    </citation>
    <scope>NUCLEOTIDE SEQUENCE [LARGE SCALE GENOMIC DNA]</scope>
    <source>
        <strain evidence="10">CGMCC 1.6375</strain>
    </source>
</reference>
<dbReference type="SUPFAM" id="SSF47384">
    <property type="entry name" value="Homodimeric domain of signal transducing histidine kinase"/>
    <property type="match status" value="1"/>
</dbReference>
<dbReference type="SUPFAM" id="SSF55781">
    <property type="entry name" value="GAF domain-like"/>
    <property type="match status" value="1"/>
</dbReference>
<dbReference type="InterPro" id="IPR000014">
    <property type="entry name" value="PAS"/>
</dbReference>
<dbReference type="Gene3D" id="3.30.565.10">
    <property type="entry name" value="Histidine kinase-like ATPase, C-terminal domain"/>
    <property type="match status" value="1"/>
</dbReference>
<keyword evidence="10" id="KW-1185">Reference proteome</keyword>
<dbReference type="InterPro" id="IPR013656">
    <property type="entry name" value="PAS_4"/>
</dbReference>
<dbReference type="InterPro" id="IPR036097">
    <property type="entry name" value="HisK_dim/P_sf"/>
</dbReference>
<dbReference type="InterPro" id="IPR003018">
    <property type="entry name" value="GAF"/>
</dbReference>
<evidence type="ECO:0000256" key="2">
    <source>
        <dbReference type="ARBA" id="ARBA00012438"/>
    </source>
</evidence>
<feature type="domain" description="PAC" evidence="8">
    <location>
        <begin position="405"/>
        <end position="457"/>
    </location>
</feature>
<dbReference type="SUPFAM" id="SSF55874">
    <property type="entry name" value="ATPase domain of HSP90 chaperone/DNA topoisomerase II/histidine kinase"/>
    <property type="match status" value="1"/>
</dbReference>
<dbReference type="InterPro" id="IPR003594">
    <property type="entry name" value="HATPase_dom"/>
</dbReference>
<dbReference type="Pfam" id="PF00512">
    <property type="entry name" value="HisKA"/>
    <property type="match status" value="1"/>
</dbReference>
<dbReference type="InterPro" id="IPR001610">
    <property type="entry name" value="PAC"/>
</dbReference>
<dbReference type="Gene3D" id="3.30.450.40">
    <property type="match status" value="1"/>
</dbReference>
<keyword evidence="3" id="KW-0597">Phosphoprotein</keyword>
<comment type="caution">
    <text evidence="9">The sequence shown here is derived from an EMBL/GenBank/DDBJ whole genome shotgun (WGS) entry which is preliminary data.</text>
</comment>
<accession>A0ABQ2HTQ8</accession>
<dbReference type="Pfam" id="PF02518">
    <property type="entry name" value="HATPase_c"/>
    <property type="match status" value="1"/>
</dbReference>
<feature type="domain" description="PAS" evidence="7">
    <location>
        <begin position="325"/>
        <end position="402"/>
    </location>
</feature>
<dbReference type="InterPro" id="IPR029016">
    <property type="entry name" value="GAF-like_dom_sf"/>
</dbReference>
<gene>
    <name evidence="9" type="ORF">GCM10010967_24430</name>
</gene>
<dbReference type="InterPro" id="IPR005467">
    <property type="entry name" value="His_kinase_dom"/>
</dbReference>
<evidence type="ECO:0000256" key="1">
    <source>
        <dbReference type="ARBA" id="ARBA00000085"/>
    </source>
</evidence>
<dbReference type="InterPro" id="IPR052162">
    <property type="entry name" value="Sensor_kinase/Photoreceptor"/>
</dbReference>
<keyword evidence="4" id="KW-0808">Transferase</keyword>
<dbReference type="SUPFAM" id="SSF55785">
    <property type="entry name" value="PYP-like sensor domain (PAS domain)"/>
    <property type="match status" value="3"/>
</dbReference>
<dbReference type="CDD" id="cd00082">
    <property type="entry name" value="HisKA"/>
    <property type="match status" value="1"/>
</dbReference>
<dbReference type="Pfam" id="PF08448">
    <property type="entry name" value="PAS_4"/>
    <property type="match status" value="2"/>
</dbReference>
<dbReference type="Pfam" id="PF13188">
    <property type="entry name" value="PAS_8"/>
    <property type="match status" value="1"/>
</dbReference>
<feature type="domain" description="Histidine kinase" evidence="6">
    <location>
        <begin position="633"/>
        <end position="861"/>
    </location>
</feature>
<evidence type="ECO:0000256" key="5">
    <source>
        <dbReference type="ARBA" id="ARBA00022777"/>
    </source>
</evidence>
<dbReference type="CDD" id="cd00130">
    <property type="entry name" value="PAS"/>
    <property type="match status" value="1"/>
</dbReference>
<dbReference type="SMART" id="SM00086">
    <property type="entry name" value="PAC"/>
    <property type="match status" value="3"/>
</dbReference>
<comment type="catalytic activity">
    <reaction evidence="1">
        <text>ATP + protein L-histidine = ADP + protein N-phospho-L-histidine.</text>
        <dbReference type="EC" id="2.7.13.3"/>
    </reaction>
</comment>
<protein>
    <recommendedName>
        <fullName evidence="2">histidine kinase</fullName>
        <ecNumber evidence="2">2.7.13.3</ecNumber>
    </recommendedName>
</protein>
<dbReference type="Proteomes" id="UP000632339">
    <property type="component" value="Unassembled WGS sequence"/>
</dbReference>
<dbReference type="NCBIfam" id="TIGR00229">
    <property type="entry name" value="sensory_box"/>
    <property type="match status" value="3"/>
</dbReference>
<dbReference type="PROSITE" id="PS50109">
    <property type="entry name" value="HIS_KIN"/>
    <property type="match status" value="1"/>
</dbReference>
<dbReference type="SMART" id="SM00387">
    <property type="entry name" value="HATPase_c"/>
    <property type="match status" value="1"/>
</dbReference>
<dbReference type="EC" id="2.7.13.3" evidence="2"/>
<dbReference type="PANTHER" id="PTHR43304:SF1">
    <property type="entry name" value="PAC DOMAIN-CONTAINING PROTEIN"/>
    <property type="match status" value="1"/>
</dbReference>
<dbReference type="Gene3D" id="3.30.450.20">
    <property type="entry name" value="PAS domain"/>
    <property type="match status" value="3"/>
</dbReference>
<evidence type="ECO:0000259" key="6">
    <source>
        <dbReference type="PROSITE" id="PS50109"/>
    </source>
</evidence>
<proteinExistence type="predicted"/>
<evidence type="ECO:0000259" key="8">
    <source>
        <dbReference type="PROSITE" id="PS50113"/>
    </source>
</evidence>